<dbReference type="Proteomes" id="UP000278807">
    <property type="component" value="Unassembled WGS sequence"/>
</dbReference>
<organism evidence="6">
    <name type="scientific">Rodentolepis nana</name>
    <name type="common">Dwarf tapeworm</name>
    <name type="synonym">Hymenolepis nana</name>
    <dbReference type="NCBI Taxonomy" id="102285"/>
    <lineage>
        <taxon>Eukaryota</taxon>
        <taxon>Metazoa</taxon>
        <taxon>Spiralia</taxon>
        <taxon>Lophotrochozoa</taxon>
        <taxon>Platyhelminthes</taxon>
        <taxon>Cestoda</taxon>
        <taxon>Eucestoda</taxon>
        <taxon>Cyclophyllidea</taxon>
        <taxon>Hymenolepididae</taxon>
        <taxon>Rodentolepis</taxon>
    </lineage>
</organism>
<dbReference type="InterPro" id="IPR002189">
    <property type="entry name" value="CapZ_alpha"/>
</dbReference>
<keyword evidence="5" id="KW-1185">Reference proteome</keyword>
<dbReference type="GO" id="GO:0008290">
    <property type="term" value="C:F-actin capping protein complex"/>
    <property type="evidence" value="ECO:0007669"/>
    <property type="project" value="UniProtKB-UniRule"/>
</dbReference>
<dbReference type="WBParaSite" id="HNAJ_0001338201-mRNA-1">
    <property type="protein sequence ID" value="HNAJ_0001338201-mRNA-1"/>
    <property type="gene ID" value="HNAJ_0001338201"/>
</dbReference>
<dbReference type="PANTHER" id="PTHR10653">
    <property type="entry name" value="F-ACTIN-CAPPING PROTEIN SUBUNIT ALPHA"/>
    <property type="match status" value="1"/>
</dbReference>
<reference evidence="4 5" key="2">
    <citation type="submission" date="2018-11" db="EMBL/GenBank/DDBJ databases">
        <authorList>
            <consortium name="Pathogen Informatics"/>
        </authorList>
    </citation>
    <scope>NUCLEOTIDE SEQUENCE [LARGE SCALE GENOMIC DNA]</scope>
</reference>
<keyword evidence="1 3" id="KW-0117">Actin capping</keyword>
<dbReference type="PANTHER" id="PTHR10653:SF0">
    <property type="entry name" value="F-ACTIN-CAPPING PROTEIN SUBUNIT ALPHA"/>
    <property type="match status" value="1"/>
</dbReference>
<evidence type="ECO:0000313" key="6">
    <source>
        <dbReference type="WBParaSite" id="HNAJ_0001338201-mRNA-1"/>
    </source>
</evidence>
<dbReference type="OrthoDB" id="340550at2759"/>
<dbReference type="Gene3D" id="3.90.1150.210">
    <property type="entry name" value="F-actin capping protein, beta subunit"/>
    <property type="match status" value="1"/>
</dbReference>
<reference evidence="6" key="1">
    <citation type="submission" date="2017-02" db="UniProtKB">
        <authorList>
            <consortium name="WormBaseParasite"/>
        </authorList>
    </citation>
    <scope>IDENTIFICATION</scope>
</reference>
<dbReference type="EMBL" id="UZAE01015320">
    <property type="protein sequence ID" value="VDO15674.1"/>
    <property type="molecule type" value="Genomic_DNA"/>
</dbReference>
<dbReference type="InterPro" id="IPR037282">
    <property type="entry name" value="CapZ_alpha/beta"/>
</dbReference>
<dbReference type="GO" id="GO:0051016">
    <property type="term" value="P:barbed-end actin filament capping"/>
    <property type="evidence" value="ECO:0007669"/>
    <property type="project" value="UniProtKB-UniRule"/>
</dbReference>
<dbReference type="InterPro" id="IPR042276">
    <property type="entry name" value="CapZ_alpha/beta_2"/>
</dbReference>
<evidence type="ECO:0000256" key="1">
    <source>
        <dbReference type="ARBA" id="ARBA00022467"/>
    </source>
</evidence>
<dbReference type="STRING" id="102285.A0A0R3TZT3"/>
<evidence type="ECO:0000313" key="4">
    <source>
        <dbReference type="EMBL" id="VDO15674.1"/>
    </source>
</evidence>
<dbReference type="AlphaFoldDB" id="A0A0R3TZT3"/>
<dbReference type="Pfam" id="PF01267">
    <property type="entry name" value="F-actin_cap_A"/>
    <property type="match status" value="1"/>
</dbReference>
<dbReference type="Gene3D" id="3.30.1140.60">
    <property type="entry name" value="F-actin capping protein, alpha subunit"/>
    <property type="match status" value="1"/>
</dbReference>
<name>A0A0R3TZT3_RODNA</name>
<dbReference type="GO" id="GO:0030036">
    <property type="term" value="P:actin cytoskeleton organization"/>
    <property type="evidence" value="ECO:0007669"/>
    <property type="project" value="TreeGrafter"/>
</dbReference>
<comment type="function">
    <text evidence="3">F-actin-capping proteins bind in a Ca(2+)-independent manner to the fast growing ends of actin filaments (barbed end) thereby blocking the exchange of subunits at these ends. Unlike other capping proteins (such as gelsolin and severin), these proteins do not sever actin filaments.</text>
</comment>
<evidence type="ECO:0000313" key="5">
    <source>
        <dbReference type="Proteomes" id="UP000278807"/>
    </source>
</evidence>
<proteinExistence type="inferred from homology"/>
<evidence type="ECO:0000256" key="2">
    <source>
        <dbReference type="ARBA" id="ARBA00023203"/>
    </source>
</evidence>
<dbReference type="GO" id="GO:0051015">
    <property type="term" value="F:actin filament binding"/>
    <property type="evidence" value="ECO:0007669"/>
    <property type="project" value="TreeGrafter"/>
</dbReference>
<comment type="similarity">
    <text evidence="3">Belongs to the F-actin-capping protein alpha subunit family.</text>
</comment>
<dbReference type="SUPFAM" id="SSF90096">
    <property type="entry name" value="Subunits of heterodimeric actin filament capping protein Capz"/>
    <property type="match status" value="1"/>
</dbReference>
<keyword evidence="2 3" id="KW-0009">Actin-binding</keyword>
<dbReference type="InterPro" id="IPR042489">
    <property type="entry name" value="CapZ_alpha_1"/>
</dbReference>
<sequence>MVDKISADDKAELGASLVLLAPPKQTKEVVKDVKVLVGDNPAIERKILSALLTYAKEQTIQVTLPGSSVNTLVTEDGDLGSGRFLCPRSHQSFRLDAFTHAADEVSPLPPNDRDGGSIKLESWRLAIEEALTHYMGQNFPHGAVSVFAPCKSKSPYIAIFIESSFQKTRLSGRWRSRWTVTVPGEIEGATCKVSGEIRIQTHMFEEGNVQLLSSKTFEFDVEAKSPESLGQDLAKKITNCDATYQVLA</sequence>
<gene>
    <name evidence="4" type="ORF">HNAJ_LOCUS13356</name>
</gene>
<protein>
    <recommendedName>
        <fullName evidence="3">F-actin-capping protein subunit alpha</fullName>
    </recommendedName>
</protein>
<comment type="subunit">
    <text evidence="3">Heterodimer of an alpha and a beta subunit.</text>
</comment>
<dbReference type="GO" id="GO:0030863">
    <property type="term" value="C:cortical cytoskeleton"/>
    <property type="evidence" value="ECO:0007669"/>
    <property type="project" value="TreeGrafter"/>
</dbReference>
<evidence type="ECO:0000256" key="3">
    <source>
        <dbReference type="RuleBase" id="RU365077"/>
    </source>
</evidence>
<accession>A0A0R3TZT3</accession>